<feature type="region of interest" description="Disordered" evidence="2">
    <location>
        <begin position="330"/>
        <end position="414"/>
    </location>
</feature>
<feature type="compositionally biased region" description="Basic and acidic residues" evidence="2">
    <location>
        <begin position="607"/>
        <end position="616"/>
    </location>
</feature>
<feature type="compositionally biased region" description="Basic and acidic residues" evidence="2">
    <location>
        <begin position="627"/>
        <end position="647"/>
    </location>
</feature>
<dbReference type="Proteomes" id="UP000018320">
    <property type="component" value="Unassembled WGS sequence"/>
</dbReference>
<feature type="coiled-coil region" evidence="1">
    <location>
        <begin position="250"/>
        <end position="322"/>
    </location>
</feature>
<gene>
    <name evidence="3" type="ORF">DHA2_13651</name>
</gene>
<dbReference type="AlphaFoldDB" id="V6TE43"/>
<feature type="compositionally biased region" description="Polar residues" evidence="2">
    <location>
        <begin position="335"/>
        <end position="358"/>
    </location>
</feature>
<evidence type="ECO:0000256" key="1">
    <source>
        <dbReference type="SAM" id="Coils"/>
    </source>
</evidence>
<reference evidence="3 4" key="2">
    <citation type="journal article" date="2013" name="Genome Biol. Evol.">
        <title>Genome sequencing of Giardia lamblia genotypes A2 and B isolates (DH and GS) and comparative analysis with the genomes of genotypes A1 and E (WB and Pig).</title>
        <authorList>
            <person name="Adam R.D."/>
            <person name="Dahlstrom E.W."/>
            <person name="Martens C.A."/>
            <person name="Bruno D.P."/>
            <person name="Barbian K.D."/>
            <person name="Ricklefs S.M."/>
            <person name="Hernandez M.M."/>
            <person name="Narla N.P."/>
            <person name="Patel R.B."/>
            <person name="Porcella S.F."/>
            <person name="Nash T.E."/>
        </authorList>
    </citation>
    <scope>NUCLEOTIDE SEQUENCE [LARGE SCALE GENOMIC DNA]</scope>
    <source>
        <strain evidence="3 4">DH</strain>
    </source>
</reference>
<evidence type="ECO:0000256" key="2">
    <source>
        <dbReference type="SAM" id="MobiDB-lite"/>
    </source>
</evidence>
<evidence type="ECO:0000313" key="4">
    <source>
        <dbReference type="Proteomes" id="UP000018320"/>
    </source>
</evidence>
<accession>V6TE43</accession>
<sequence length="695" mass="78474">MSCVAHLSCVAGLEAKFKKAMNSEQRLLSWIETDLKPRASTTSRSLLKVYLSSSVLMSNLLRHLYNIDVTGAAVLPTLLRTLMPGEKSITIDDVFAREELFEDAVSLLNQRILRKTQTGRSPDETSQENVYHTLAAFDSCQQRKDALLEALEVVEADIYAQQRELKNAVQAMSSEIADLLLKCDTSKKATKQRQTVTFADSKDKTRSIVNETDGYYEEIEELTIDELSSPSASYSGAAQGPLTTTDDKRIAQLQDNIQRITSVLKAYNEQQEERGRYVGDANAHIRVLTETREENRRYQVLVNNLSDEVSVYKGKLSDLSRECDVLKSKLASSRPDFSQSSITTTEKSSPAALQSATPGRTYIRTPDNAKAPRPGSRPRAMSQKSNDLRSSLHQRRGGHVTDNSYCQPQPSTPTLSATTKINELKLALKQRESTIMELRAQISELTRASSLSVTDFRELEEKHKSLMVKCDKLRTMLRSIEQRIREYAVEDSNLTCNPTGRDALELLSSFYHLMRDKCYDFARKAVEASSTKIQKEKTSQDRRFSETFDKSFGGGGRGHSASYLHGTSSVERENERLRAVVQELSSGKDAFERRLSQLEGQINQQNKRADETRRDPLLTSSGLMRSTRLDRSIRTSSRGRDYGDRFRRSSNSEYEYSGDYDDISLNNLTYRLRSDSKRIAMLTGDAKRPGSSRRY</sequence>
<evidence type="ECO:0000313" key="3">
    <source>
        <dbReference type="EMBL" id="ESU36974.1"/>
    </source>
</evidence>
<comment type="caution">
    <text evidence="3">The sequence shown here is derived from an EMBL/GenBank/DDBJ whole genome shotgun (WGS) entry which is preliminary data.</text>
</comment>
<dbReference type="VEuPathDB" id="GiardiaDB:DHA2_13651"/>
<dbReference type="VEuPathDB" id="GiardiaDB:GL50803_0013651"/>
<feature type="compositionally biased region" description="Polar residues" evidence="2">
    <location>
        <begin position="401"/>
        <end position="414"/>
    </location>
</feature>
<feature type="compositionally biased region" description="Polar residues" evidence="2">
    <location>
        <begin position="382"/>
        <end position="391"/>
    </location>
</feature>
<organism evidence="3 4">
    <name type="scientific">Giardia intestinalis</name>
    <name type="common">Giardia lamblia</name>
    <dbReference type="NCBI Taxonomy" id="5741"/>
    <lineage>
        <taxon>Eukaryota</taxon>
        <taxon>Metamonada</taxon>
        <taxon>Diplomonadida</taxon>
        <taxon>Hexamitidae</taxon>
        <taxon>Giardiinae</taxon>
        <taxon>Giardia</taxon>
    </lineage>
</organism>
<dbReference type="VEuPathDB" id="GiardiaDB:QR46_2653"/>
<proteinExistence type="predicted"/>
<keyword evidence="1" id="KW-0175">Coiled coil</keyword>
<feature type="region of interest" description="Disordered" evidence="2">
    <location>
        <begin position="599"/>
        <end position="653"/>
    </location>
</feature>
<dbReference type="EMBL" id="AHGT01000036">
    <property type="protein sequence ID" value="ESU36974.1"/>
    <property type="molecule type" value="Genomic_DNA"/>
</dbReference>
<reference evidence="4" key="1">
    <citation type="submission" date="2012-02" db="EMBL/GenBank/DDBJ databases">
        <title>Genome sequencing of Giardia lamblia Genotypes A2 and B isolates (DH and GS) and comparative analysis with the genomes of Genotypes A1 and E (WB and Pig).</title>
        <authorList>
            <person name="Adam R."/>
            <person name="Dahlstrom E."/>
            <person name="Martens C."/>
            <person name="Bruno D."/>
            <person name="Barbian K."/>
            <person name="Porcella S.F."/>
            <person name="Nash T."/>
        </authorList>
    </citation>
    <scope>NUCLEOTIDE SEQUENCE</scope>
    <source>
        <strain evidence="4">DH</strain>
    </source>
</reference>
<name>V6TE43_GIAIN</name>
<feature type="coiled-coil region" evidence="1">
    <location>
        <begin position="421"/>
        <end position="490"/>
    </location>
</feature>
<protein>
    <submittedName>
        <fullName evidence="3">Uncharacterized protein</fullName>
    </submittedName>
</protein>
<dbReference type="VEuPathDB" id="GiardiaDB:GL50581_305"/>